<dbReference type="AlphaFoldDB" id="A0AAV7JTV4"/>
<keyword evidence="2" id="KW-1185">Reference proteome</keyword>
<evidence type="ECO:0000313" key="1">
    <source>
        <dbReference type="EMBL" id="KAI6652096.1"/>
    </source>
</evidence>
<protein>
    <submittedName>
        <fullName evidence="1">Ankyrin and armadillo repeat-containing protein</fullName>
    </submittedName>
</protein>
<accession>A0AAV7JTV4</accession>
<proteinExistence type="predicted"/>
<evidence type="ECO:0000313" key="2">
    <source>
        <dbReference type="Proteomes" id="UP001165289"/>
    </source>
</evidence>
<reference evidence="1 2" key="1">
    <citation type="journal article" date="2023" name="BMC Biol.">
        <title>The compact genome of the sponge Oopsacas minuta (Hexactinellida) is lacking key metazoan core genes.</title>
        <authorList>
            <person name="Santini S."/>
            <person name="Schenkelaars Q."/>
            <person name="Jourda C."/>
            <person name="Duchesne M."/>
            <person name="Belahbib H."/>
            <person name="Rocher C."/>
            <person name="Selva M."/>
            <person name="Riesgo A."/>
            <person name="Vervoort M."/>
            <person name="Leys S.P."/>
            <person name="Kodjabachian L."/>
            <person name="Le Bivic A."/>
            <person name="Borchiellini C."/>
            <person name="Claverie J.M."/>
            <person name="Renard E."/>
        </authorList>
    </citation>
    <scope>NUCLEOTIDE SEQUENCE [LARGE SCALE GENOMIC DNA]</scope>
    <source>
        <strain evidence="1">SPO-2</strain>
    </source>
</reference>
<gene>
    <name evidence="1" type="ORF">LOD99_4641</name>
</gene>
<name>A0AAV7JTV4_9METZ</name>
<dbReference type="PANTHER" id="PTHR46464:SF2">
    <property type="entry name" value="ANKYRIN AND ARMADILLO REPEAT-CONTAINING PROTEIN"/>
    <property type="match status" value="1"/>
</dbReference>
<comment type="caution">
    <text evidence="1">The sequence shown here is derived from an EMBL/GenBank/DDBJ whole genome shotgun (WGS) entry which is preliminary data.</text>
</comment>
<dbReference type="EMBL" id="JAKMXF010000300">
    <property type="protein sequence ID" value="KAI6652096.1"/>
    <property type="molecule type" value="Genomic_DNA"/>
</dbReference>
<dbReference type="PANTHER" id="PTHR46464">
    <property type="entry name" value="ANK_REP_REGION DOMAIN-CONTAINING PROTEIN"/>
    <property type="match status" value="1"/>
</dbReference>
<organism evidence="1 2">
    <name type="scientific">Oopsacas minuta</name>
    <dbReference type="NCBI Taxonomy" id="111878"/>
    <lineage>
        <taxon>Eukaryota</taxon>
        <taxon>Metazoa</taxon>
        <taxon>Porifera</taxon>
        <taxon>Hexactinellida</taxon>
        <taxon>Hexasterophora</taxon>
        <taxon>Lyssacinosida</taxon>
        <taxon>Leucopsacidae</taxon>
        <taxon>Oopsacas</taxon>
    </lineage>
</organism>
<dbReference type="Proteomes" id="UP001165289">
    <property type="component" value="Unassembled WGS sequence"/>
</dbReference>
<sequence>MSGNQPSIRTEMERVAKSLITAARNASHYFEKLERTSLHASAYYRHTDWLLGEFDPSPPQEAFLHPFPTLSSNQYIDLILGFRVKNENSTPLKFPTLTQIHHIIRELTIGIYIFQQTPQLSFIPNHDGSTTVRITPAYNNTLIGQTMISIGYAVISLLNRFEFDIDKQSGLGDNWRTLFKQSQAPIQMSNRRDSLQVANAMSEQIQKTYFKMGMIHLPKEPTYIDGNTRMREERNDLLEAGLLDLDKLQLPNRNDPPDFATSEEAARKQTFLLHIDSLIPHIVGRLKSVNFNVS</sequence>
<dbReference type="InterPro" id="IPR043379">
    <property type="entry name" value="ANKAR"/>
</dbReference>